<dbReference type="Gene3D" id="3.20.20.100">
    <property type="entry name" value="NADP-dependent oxidoreductase domain"/>
    <property type="match status" value="1"/>
</dbReference>
<evidence type="ECO:0000256" key="1">
    <source>
        <dbReference type="ARBA" id="ARBA00007905"/>
    </source>
</evidence>
<evidence type="ECO:0000313" key="5">
    <source>
        <dbReference type="EMBL" id="GHH99609.1"/>
    </source>
</evidence>
<keyword evidence="3" id="KW-0560">Oxidoreductase</keyword>
<protein>
    <submittedName>
        <fullName evidence="5">Glyoxal reductase</fullName>
    </submittedName>
</protein>
<dbReference type="PANTHER" id="PTHR43827:SF3">
    <property type="entry name" value="NADP-DEPENDENT OXIDOREDUCTASE DOMAIN-CONTAINING PROTEIN"/>
    <property type="match status" value="1"/>
</dbReference>
<evidence type="ECO:0000259" key="4">
    <source>
        <dbReference type="Pfam" id="PF00248"/>
    </source>
</evidence>
<dbReference type="PRINTS" id="PR00069">
    <property type="entry name" value="ALDKETRDTASE"/>
</dbReference>
<comment type="similarity">
    <text evidence="1">Belongs to the aldo/keto reductase family.</text>
</comment>
<dbReference type="PANTHER" id="PTHR43827">
    <property type="entry name" value="2,5-DIKETO-D-GLUCONIC ACID REDUCTASE"/>
    <property type="match status" value="1"/>
</dbReference>
<dbReference type="RefSeq" id="WP_191274419.1">
    <property type="nucleotide sequence ID" value="NZ_BNDS01000013.1"/>
</dbReference>
<organism evidence="5 6">
    <name type="scientific">Neobacillus kokaensis</name>
    <dbReference type="NCBI Taxonomy" id="2759023"/>
    <lineage>
        <taxon>Bacteria</taxon>
        <taxon>Bacillati</taxon>
        <taxon>Bacillota</taxon>
        <taxon>Bacilli</taxon>
        <taxon>Bacillales</taxon>
        <taxon>Bacillaceae</taxon>
        <taxon>Neobacillus</taxon>
    </lineage>
</organism>
<gene>
    <name evidence="5" type="ORF">AM1BK_31520</name>
</gene>
<dbReference type="InterPro" id="IPR018170">
    <property type="entry name" value="Aldo/ket_reductase_CS"/>
</dbReference>
<sequence length="278" mass="32123">MKRAITDQITLHNGVTMPQHGFGVYKITDPNEMGTTIHKALEVGYRSFDTAQMYENEAILGEVLHNGPVPRRELFITTKINNNNQGYDQSLFTFEESLADLQLSYLDLLLVHWPSEKHFFETWRAFERLYEEKMVQAIGVCNFQIHHLEKLKTKANVMPMVNQIEVHPYMTQAPLREYLQEQNIAVEAWSPLARGKVFQEDALVELGQVYRKTPAQIILRWHLQHGAIFIPKSSTPTRIEENADIYDFKLSVEDMAKIDSLNINHRTGPDPDKVYPAI</sequence>
<dbReference type="PROSITE" id="PS00798">
    <property type="entry name" value="ALDOKETO_REDUCTASE_1"/>
    <property type="match status" value="1"/>
</dbReference>
<keyword evidence="6" id="KW-1185">Reference proteome</keyword>
<dbReference type="PROSITE" id="PS00063">
    <property type="entry name" value="ALDOKETO_REDUCTASE_3"/>
    <property type="match status" value="1"/>
</dbReference>
<dbReference type="Pfam" id="PF00248">
    <property type="entry name" value="Aldo_ket_red"/>
    <property type="match status" value="1"/>
</dbReference>
<evidence type="ECO:0000256" key="3">
    <source>
        <dbReference type="ARBA" id="ARBA00023002"/>
    </source>
</evidence>
<comment type="caution">
    <text evidence="5">The sequence shown here is derived from an EMBL/GenBank/DDBJ whole genome shotgun (WGS) entry which is preliminary data.</text>
</comment>
<dbReference type="EMBL" id="BNDS01000013">
    <property type="protein sequence ID" value="GHH99609.1"/>
    <property type="molecule type" value="Genomic_DNA"/>
</dbReference>
<accession>A0ABQ3N4M8</accession>
<dbReference type="PIRSF" id="PIRSF000097">
    <property type="entry name" value="AKR"/>
    <property type="match status" value="1"/>
</dbReference>
<dbReference type="Proteomes" id="UP000637074">
    <property type="component" value="Unassembled WGS sequence"/>
</dbReference>
<evidence type="ECO:0000256" key="2">
    <source>
        <dbReference type="ARBA" id="ARBA00022857"/>
    </source>
</evidence>
<evidence type="ECO:0000313" key="6">
    <source>
        <dbReference type="Proteomes" id="UP000637074"/>
    </source>
</evidence>
<dbReference type="InterPro" id="IPR023210">
    <property type="entry name" value="NADP_OxRdtase_dom"/>
</dbReference>
<dbReference type="SUPFAM" id="SSF51430">
    <property type="entry name" value="NAD(P)-linked oxidoreductase"/>
    <property type="match status" value="1"/>
</dbReference>
<proteinExistence type="inferred from homology"/>
<dbReference type="PROSITE" id="PS00062">
    <property type="entry name" value="ALDOKETO_REDUCTASE_2"/>
    <property type="match status" value="1"/>
</dbReference>
<keyword evidence="2" id="KW-0521">NADP</keyword>
<dbReference type="InterPro" id="IPR036812">
    <property type="entry name" value="NAD(P)_OxRdtase_dom_sf"/>
</dbReference>
<feature type="domain" description="NADP-dependent oxidoreductase" evidence="4">
    <location>
        <begin position="28"/>
        <end position="262"/>
    </location>
</feature>
<dbReference type="InterPro" id="IPR020471">
    <property type="entry name" value="AKR"/>
</dbReference>
<name>A0ABQ3N4M8_9BACI</name>
<reference evidence="5 6" key="1">
    <citation type="journal article" date="2022" name="Int. J. Syst. Evol. Microbiol.">
        <title>Neobacillus kokaensis sp. nov., isolated from soil.</title>
        <authorList>
            <person name="Yuki K."/>
            <person name="Matsubara H."/>
            <person name="Yamaguchi S."/>
        </authorList>
    </citation>
    <scope>NUCLEOTIDE SEQUENCE [LARGE SCALE GENOMIC DNA]</scope>
    <source>
        <strain evidence="5 6">LOB 377</strain>
    </source>
</reference>